<dbReference type="InterPro" id="IPR001841">
    <property type="entry name" value="Znf_RING"/>
</dbReference>
<name>A0A813Z0L0_9BILA</name>
<evidence type="ECO:0000259" key="4">
    <source>
        <dbReference type="PROSITE" id="PS50089"/>
    </source>
</evidence>
<dbReference type="PANTHER" id="PTHR10579">
    <property type="entry name" value="CALCIUM-ACTIVATED CHLORIDE CHANNEL REGULATOR"/>
    <property type="match status" value="1"/>
</dbReference>
<dbReference type="PROSITE" id="PS50234">
    <property type="entry name" value="VWFA"/>
    <property type="match status" value="1"/>
</dbReference>
<dbReference type="InterPro" id="IPR003613">
    <property type="entry name" value="Ubox_domain"/>
</dbReference>
<dbReference type="PROSITE" id="PS50089">
    <property type="entry name" value="ZF_RING_2"/>
    <property type="match status" value="1"/>
</dbReference>
<dbReference type="SMART" id="SM00327">
    <property type="entry name" value="VWA"/>
    <property type="match status" value="1"/>
</dbReference>
<sequence>MSRVPSEFICPISQSMMNDPVTLTCGHTFDRDNVTTWIVSNSTCPTCRHRVNENNLYTNWSLKSLINKFNNVPDEDQEEEEEIIGNNSVEEIELNETVLKSITASISCKKDLIDLCLDIPDSPRRRPVSFVCVIDVSGSMGCTVGNAEGDKAFTRLDLVKHVLNVMIASLTESDRLALLSFSDDVYINFDLAPMNSVNKKIAKQCVSLLSPLASTYTGPALRKAYEFIKKCPKNHLKSIILLTDGQDTDGSDILEKTFDLIKKPDQVQLNTFGFSNDIVSDCLQRLASKGKGIFGFIPDQSMIGTIFINFLANTFLTLAQNLEISLSNGFTFVDTVKQTKSTIIQSGKKHHFLIRKTQDLNKFALNLGFSSENLKQVRVFEEEYDDENFKIQKCRNNMMEILTHPQLPCLDLIPYETKFKVPEFLFEIIQTDIPDPNNEQIRLSLKFWNSWGAHYVRSFKFAHLYEQAINFKSPSMKFYRTEKFDELIDKLTEIFITLPPPKPSGTSYGGGAQIHIANIMDRNNGCILSSCLVELKSGEFKQIGDLKKDDILSNGSKVTCLVKSIYSGKLVKISDLVITPYHPIFYETKWQFPIDIYINSRDQLSGSFISLIESNKSIEVCNLVLDKKHYGKIEGFNCITLGHGYNQDPVLRHPYYGSKKCVEDLMSLKGWNEGLVRLNDFRVRRDQDGLVCAMDELKEVF</sequence>
<feature type="domain" description="U-box" evidence="6">
    <location>
        <begin position="3"/>
        <end position="76"/>
    </location>
</feature>
<dbReference type="SUPFAM" id="SSF53300">
    <property type="entry name" value="vWA-like"/>
    <property type="match status" value="1"/>
</dbReference>
<dbReference type="GO" id="GO:0016567">
    <property type="term" value="P:protein ubiquitination"/>
    <property type="evidence" value="ECO:0007669"/>
    <property type="project" value="InterPro"/>
</dbReference>
<evidence type="ECO:0000259" key="5">
    <source>
        <dbReference type="PROSITE" id="PS50234"/>
    </source>
</evidence>
<dbReference type="EMBL" id="CAJNOC010001797">
    <property type="protein sequence ID" value="CAF0891919.1"/>
    <property type="molecule type" value="Genomic_DNA"/>
</dbReference>
<keyword evidence="1 3" id="KW-0479">Metal-binding</keyword>
<dbReference type="InterPro" id="IPR039510">
    <property type="entry name" value="Vint_dom"/>
</dbReference>
<reference evidence="7" key="1">
    <citation type="submission" date="2021-02" db="EMBL/GenBank/DDBJ databases">
        <authorList>
            <person name="Nowell W R."/>
        </authorList>
    </citation>
    <scope>NUCLEOTIDE SEQUENCE</scope>
    <source>
        <strain evidence="7">Ploen Becks lab</strain>
    </source>
</reference>
<evidence type="ECO:0000313" key="8">
    <source>
        <dbReference type="Proteomes" id="UP000663879"/>
    </source>
</evidence>
<dbReference type="AlphaFoldDB" id="A0A813Z0L0"/>
<keyword evidence="2" id="KW-0862">Zinc</keyword>
<evidence type="ECO:0000256" key="3">
    <source>
        <dbReference type="PROSITE-ProRule" id="PRU00175"/>
    </source>
</evidence>
<dbReference type="Gene3D" id="3.40.50.410">
    <property type="entry name" value="von Willebrand factor, type A domain"/>
    <property type="match status" value="1"/>
</dbReference>
<evidence type="ECO:0000313" key="7">
    <source>
        <dbReference type="EMBL" id="CAF0891919.1"/>
    </source>
</evidence>
<dbReference type="PANTHER" id="PTHR10579:SF43">
    <property type="entry name" value="ZINC FINGER (C3HC4-TYPE RING FINGER) FAMILY PROTEIN"/>
    <property type="match status" value="1"/>
</dbReference>
<dbReference type="GO" id="GO:0004842">
    <property type="term" value="F:ubiquitin-protein transferase activity"/>
    <property type="evidence" value="ECO:0007669"/>
    <property type="project" value="InterPro"/>
</dbReference>
<keyword evidence="1 3" id="KW-0863">Zinc-finger</keyword>
<evidence type="ECO:0000259" key="6">
    <source>
        <dbReference type="PROSITE" id="PS51698"/>
    </source>
</evidence>
<dbReference type="Pfam" id="PF14623">
    <property type="entry name" value="Vint"/>
    <property type="match status" value="1"/>
</dbReference>
<proteinExistence type="predicted"/>
<dbReference type="PROSITE" id="PS51698">
    <property type="entry name" value="U_BOX"/>
    <property type="match status" value="1"/>
</dbReference>
<evidence type="ECO:0000256" key="2">
    <source>
        <dbReference type="ARBA" id="ARBA00022833"/>
    </source>
</evidence>
<comment type="caution">
    <text evidence="7">The sequence shown here is derived from an EMBL/GenBank/DDBJ whole genome shotgun (WGS) entry which is preliminary data.</text>
</comment>
<feature type="domain" description="RING-type" evidence="4">
    <location>
        <begin position="10"/>
        <end position="48"/>
    </location>
</feature>
<dbReference type="Gene3D" id="3.30.40.10">
    <property type="entry name" value="Zinc/RING finger domain, C3HC4 (zinc finger)"/>
    <property type="match status" value="1"/>
</dbReference>
<dbReference type="InterPro" id="IPR032838">
    <property type="entry name" value="Vwaint_dom"/>
</dbReference>
<evidence type="ECO:0000256" key="1">
    <source>
        <dbReference type="ARBA" id="ARBA00022771"/>
    </source>
</evidence>
<dbReference type="InterPro" id="IPR036465">
    <property type="entry name" value="vWFA_dom_sf"/>
</dbReference>
<dbReference type="OrthoDB" id="299997at2759"/>
<dbReference type="Pfam" id="PF00092">
    <property type="entry name" value="VWA"/>
    <property type="match status" value="1"/>
</dbReference>
<dbReference type="SUPFAM" id="SSF57850">
    <property type="entry name" value="RING/U-box"/>
    <property type="match status" value="1"/>
</dbReference>
<dbReference type="InterPro" id="IPR013083">
    <property type="entry name" value="Znf_RING/FYVE/PHD"/>
</dbReference>
<accession>A0A813Z0L0</accession>
<dbReference type="InterPro" id="IPR002035">
    <property type="entry name" value="VWF_A"/>
</dbReference>
<dbReference type="SMART" id="SM00504">
    <property type="entry name" value="Ubox"/>
    <property type="match status" value="1"/>
</dbReference>
<dbReference type="Proteomes" id="UP000663879">
    <property type="component" value="Unassembled WGS sequence"/>
</dbReference>
<dbReference type="InterPro" id="IPR051266">
    <property type="entry name" value="CLCR"/>
</dbReference>
<feature type="domain" description="VWFA" evidence="5">
    <location>
        <begin position="129"/>
        <end position="336"/>
    </location>
</feature>
<organism evidence="7 8">
    <name type="scientific">Brachionus calyciflorus</name>
    <dbReference type="NCBI Taxonomy" id="104777"/>
    <lineage>
        <taxon>Eukaryota</taxon>
        <taxon>Metazoa</taxon>
        <taxon>Spiralia</taxon>
        <taxon>Gnathifera</taxon>
        <taxon>Rotifera</taxon>
        <taxon>Eurotatoria</taxon>
        <taxon>Monogononta</taxon>
        <taxon>Pseudotrocha</taxon>
        <taxon>Ploima</taxon>
        <taxon>Brachionidae</taxon>
        <taxon>Brachionus</taxon>
    </lineage>
</organism>
<gene>
    <name evidence="7" type="ORF">OXX778_LOCUS10954</name>
</gene>
<protein>
    <submittedName>
        <fullName evidence="7">Uncharacterized protein</fullName>
    </submittedName>
</protein>
<dbReference type="GO" id="GO:0008270">
    <property type="term" value="F:zinc ion binding"/>
    <property type="evidence" value="ECO:0007669"/>
    <property type="project" value="UniProtKB-KW"/>
</dbReference>
<dbReference type="Pfam" id="PF14624">
    <property type="entry name" value="Vwaint"/>
    <property type="match status" value="1"/>
</dbReference>
<dbReference type="Pfam" id="PF04564">
    <property type="entry name" value="U-box"/>
    <property type="match status" value="1"/>
</dbReference>
<keyword evidence="8" id="KW-1185">Reference proteome</keyword>